<reference evidence="1" key="1">
    <citation type="submission" date="2020-05" db="EMBL/GenBank/DDBJ databases">
        <authorList>
            <person name="Chiriac C."/>
            <person name="Salcher M."/>
            <person name="Ghai R."/>
            <person name="Kavagutti S V."/>
        </authorList>
    </citation>
    <scope>NUCLEOTIDE SEQUENCE</scope>
</reference>
<sequence length="142" mass="13996">MPFNGSGTFVVTTSGIPVVTGTVISSTMFNSLMTELSTGLSLTLTKDGQSTPTANITLGGYKLTNVGVPTLTYDALSFGQVATISTLTLTNALTAGNGGTGLTSAGASGNVLTSNGTTWVSSANAGAPPGASIYTANNFGGF</sequence>
<proteinExistence type="predicted"/>
<organism evidence="1">
    <name type="scientific">uncultured Caudovirales phage</name>
    <dbReference type="NCBI Taxonomy" id="2100421"/>
    <lineage>
        <taxon>Viruses</taxon>
        <taxon>Duplodnaviria</taxon>
        <taxon>Heunggongvirae</taxon>
        <taxon>Uroviricota</taxon>
        <taxon>Caudoviricetes</taxon>
        <taxon>Peduoviridae</taxon>
        <taxon>Maltschvirus</taxon>
        <taxon>Maltschvirus maltsch</taxon>
    </lineage>
</organism>
<dbReference type="EMBL" id="LR798389">
    <property type="protein sequence ID" value="CAB5228708.1"/>
    <property type="molecule type" value="Genomic_DNA"/>
</dbReference>
<name>A0A6J7XCS5_9CAUD</name>
<protein>
    <submittedName>
        <fullName evidence="1">Uncharacterized protein</fullName>
    </submittedName>
</protein>
<evidence type="ECO:0000313" key="1">
    <source>
        <dbReference type="EMBL" id="CAB5228708.1"/>
    </source>
</evidence>
<accession>A0A6J7XCS5</accession>
<gene>
    <name evidence="1" type="ORF">UFOVP1545_18</name>
</gene>